<proteinExistence type="predicted"/>
<reference evidence="1" key="1">
    <citation type="submission" date="2022-06" db="EMBL/GenBank/DDBJ databases">
        <title>Phylogenomic reconstructions and comparative analyses of Kickxellomycotina fungi.</title>
        <authorList>
            <person name="Reynolds N.K."/>
            <person name="Stajich J.E."/>
            <person name="Barry K."/>
            <person name="Grigoriev I.V."/>
            <person name="Crous P."/>
            <person name="Smith M.E."/>
        </authorList>
    </citation>
    <scope>NUCLEOTIDE SEQUENCE</scope>
    <source>
        <strain evidence="1">RSA 2271</strain>
    </source>
</reference>
<evidence type="ECO:0000313" key="2">
    <source>
        <dbReference type="Proteomes" id="UP001145114"/>
    </source>
</evidence>
<gene>
    <name evidence="1" type="ORF">EV182_007657</name>
</gene>
<organism evidence="1 2">
    <name type="scientific">Spiromyces aspiralis</name>
    <dbReference type="NCBI Taxonomy" id="68401"/>
    <lineage>
        <taxon>Eukaryota</taxon>
        <taxon>Fungi</taxon>
        <taxon>Fungi incertae sedis</taxon>
        <taxon>Zoopagomycota</taxon>
        <taxon>Kickxellomycotina</taxon>
        <taxon>Kickxellomycetes</taxon>
        <taxon>Kickxellales</taxon>
        <taxon>Kickxellaceae</taxon>
        <taxon>Spiromyces</taxon>
    </lineage>
</organism>
<dbReference type="EMBL" id="JAMZIH010008775">
    <property type="protein sequence ID" value="KAJ1671385.1"/>
    <property type="molecule type" value="Genomic_DNA"/>
</dbReference>
<name>A0ACC1H7D4_9FUNG</name>
<keyword evidence="2" id="KW-1185">Reference proteome</keyword>
<comment type="caution">
    <text evidence="1">The sequence shown here is derived from an EMBL/GenBank/DDBJ whole genome shotgun (WGS) entry which is preliminary data.</text>
</comment>
<dbReference type="Proteomes" id="UP001145114">
    <property type="component" value="Unassembled WGS sequence"/>
</dbReference>
<protein>
    <submittedName>
        <fullName evidence="1">Uncharacterized protein</fullName>
    </submittedName>
</protein>
<evidence type="ECO:0000313" key="1">
    <source>
        <dbReference type="EMBL" id="KAJ1671385.1"/>
    </source>
</evidence>
<sequence>MFDWGSNALHELLRTDTLDFEHAKTKIHRPAMFNNTDELITRLMTSRPYHKAVIFTDNAGADVTLGVLPFARYLIQCGTNVILAPNSQPAINDITEPELLALLTKVQRIDPVIRDAIKAKQLAVYGTGSSSPCLDLRRIDERLVRHSRDADLVVIIGMGRAIHTNFYARFNCDVVKMAVFKNFMAAQVVGAHIYDAMCLFTPKSADTRIMDGAPS</sequence>
<accession>A0ACC1H7D4</accession>
<feature type="non-terminal residue" evidence="1">
    <location>
        <position position="215"/>
    </location>
</feature>